<sequence>MSGHAHMRAGYVRQSTITAACGVTRQGARARREPLRPRANKVDACLPTRPPGDCRSAAGF</sequence>
<dbReference type="EMBL" id="JSYJ01000049">
    <property type="protein sequence ID" value="KHM95108.1"/>
    <property type="molecule type" value="Genomic_DNA"/>
</dbReference>
<protein>
    <submittedName>
        <fullName evidence="1">Uncharacterized protein</fullName>
    </submittedName>
</protein>
<proteinExistence type="predicted"/>
<dbReference type="Proteomes" id="UP000030969">
    <property type="component" value="Unassembled WGS sequence"/>
</dbReference>
<organism evidence="1 2">
    <name type="scientific">Xanthomonas vesicatoria</name>
    <dbReference type="NCBI Taxonomy" id="56460"/>
    <lineage>
        <taxon>Bacteria</taxon>
        <taxon>Pseudomonadati</taxon>
        <taxon>Pseudomonadota</taxon>
        <taxon>Gammaproteobacteria</taxon>
        <taxon>Lysobacterales</taxon>
        <taxon>Lysobacteraceae</taxon>
        <taxon>Xanthomonas</taxon>
    </lineage>
</organism>
<name>A0AAJ0IYY6_9XANT</name>
<comment type="caution">
    <text evidence="1">The sequence shown here is derived from an EMBL/GenBank/DDBJ whole genome shotgun (WGS) entry which is preliminary data.</text>
</comment>
<gene>
    <name evidence="1" type="ORF">OR61_09785</name>
</gene>
<dbReference type="AlphaFoldDB" id="A0AAJ0IYY6"/>
<evidence type="ECO:0000313" key="2">
    <source>
        <dbReference type="Proteomes" id="UP000030969"/>
    </source>
</evidence>
<accession>A0AAJ0IYY6</accession>
<evidence type="ECO:0000313" key="1">
    <source>
        <dbReference type="EMBL" id="KHM95108.1"/>
    </source>
</evidence>
<reference evidence="1 2" key="1">
    <citation type="submission" date="2014-11" db="EMBL/GenBank/DDBJ databases">
        <title>Draft Genome Sequences of Xanthomonas vesicatoria Strains from the Balkan Peninsula.</title>
        <authorList>
            <person name="Vancheva T."/>
            <person name="Lefeuvre P."/>
            <person name="Bogatzevska N."/>
            <person name="Moncheva P."/>
            <person name="Koebnik R."/>
        </authorList>
    </citation>
    <scope>NUCLEOTIDE SEQUENCE [LARGE SCALE GENOMIC DNA]</scope>
    <source>
        <strain evidence="1 2">53M</strain>
    </source>
</reference>